<dbReference type="AlphaFoldDB" id="A0A0F9IIL8"/>
<dbReference type="PANTHER" id="PTHR47186">
    <property type="entry name" value="LEUCINE-RICH REPEAT-CONTAINING PROTEIN 57"/>
    <property type="match status" value="1"/>
</dbReference>
<dbReference type="PROSITE" id="PS51450">
    <property type="entry name" value="LRR"/>
    <property type="match status" value="2"/>
</dbReference>
<dbReference type="InterPro" id="IPR001611">
    <property type="entry name" value="Leu-rich_rpt"/>
</dbReference>
<dbReference type="SMART" id="SM00369">
    <property type="entry name" value="LRR_TYP"/>
    <property type="match status" value="4"/>
</dbReference>
<dbReference type="InterPro" id="IPR003591">
    <property type="entry name" value="Leu-rich_rpt_typical-subtyp"/>
</dbReference>
<dbReference type="SUPFAM" id="SSF52058">
    <property type="entry name" value="L domain-like"/>
    <property type="match status" value="1"/>
</dbReference>
<dbReference type="Pfam" id="PF00560">
    <property type="entry name" value="LRR_1"/>
    <property type="match status" value="1"/>
</dbReference>
<dbReference type="Gene3D" id="3.80.10.10">
    <property type="entry name" value="Ribonuclease Inhibitor"/>
    <property type="match status" value="2"/>
</dbReference>
<dbReference type="InterPro" id="IPR032675">
    <property type="entry name" value="LRR_dom_sf"/>
</dbReference>
<keyword evidence="1" id="KW-0433">Leucine-rich repeat</keyword>
<dbReference type="EMBL" id="LAZR01013952">
    <property type="protein sequence ID" value="KKM19589.1"/>
    <property type="molecule type" value="Genomic_DNA"/>
</dbReference>
<dbReference type="Pfam" id="PF13855">
    <property type="entry name" value="LRR_8"/>
    <property type="match status" value="1"/>
</dbReference>
<evidence type="ECO:0000256" key="2">
    <source>
        <dbReference type="ARBA" id="ARBA00022737"/>
    </source>
</evidence>
<gene>
    <name evidence="3" type="ORF">LCGC14_1654050</name>
</gene>
<evidence type="ECO:0000256" key="1">
    <source>
        <dbReference type="ARBA" id="ARBA00022614"/>
    </source>
</evidence>
<comment type="caution">
    <text evidence="3">The sequence shown here is derived from an EMBL/GenBank/DDBJ whole genome shotgun (WGS) entry which is preliminary data.</text>
</comment>
<sequence length="439" mass="50662">MPSEKEFKELIDWVKLKVRRLSFFSEKGTVLDFEKIMGIKSGKQDKISANWKNPEIIFYSLSEFFKKVDRIEGIGINADIVLGDFNYPKQYFYHALKIVENPEIGIPNKEYPPLIIRNSLCTVFIAPKIHVEEIELRNLVDMNNNPDLIEELNLMGKDLRVIPEGIGQLKNLKKLDFAFNQLNRLHYSFEELTSLEELNLEHTALIKLPEWIGELKNLKVLNLSFTNVKILPESFKNLSSLEIISLEDVELLNINKIPELLNPHTLRELNLCKTGFSNLSRLKRFKNLEVLGIAGNKIKDIKDLKYLKNLKKLNISGNRYSRIEGLEDLIKLEYIAMDLLEIKGLQNLINLKELMINYSDKDKPLLEKLGGIWVEEYIGQVLDPQKVVEYCRKKQFDMNEFKDELESGVLTGVSVIVLEELASKGDEIAKKLLSLNKSI</sequence>
<keyword evidence="2" id="KW-0677">Repeat</keyword>
<dbReference type="PANTHER" id="PTHR47186:SF63">
    <property type="entry name" value="C-JID DOMAIN-CONTAINING PROTEIN"/>
    <property type="match status" value="1"/>
</dbReference>
<accession>A0A0F9IIL8</accession>
<protein>
    <recommendedName>
        <fullName evidence="4">Leucine-rich repeat domain-containing protein</fullName>
    </recommendedName>
</protein>
<evidence type="ECO:0000313" key="3">
    <source>
        <dbReference type="EMBL" id="KKM19589.1"/>
    </source>
</evidence>
<reference evidence="3" key="1">
    <citation type="journal article" date="2015" name="Nature">
        <title>Complex archaea that bridge the gap between prokaryotes and eukaryotes.</title>
        <authorList>
            <person name="Spang A."/>
            <person name="Saw J.H."/>
            <person name="Jorgensen S.L."/>
            <person name="Zaremba-Niedzwiedzka K."/>
            <person name="Martijn J."/>
            <person name="Lind A.E."/>
            <person name="van Eijk R."/>
            <person name="Schleper C."/>
            <person name="Guy L."/>
            <person name="Ettema T.J."/>
        </authorList>
    </citation>
    <scope>NUCLEOTIDE SEQUENCE</scope>
</reference>
<name>A0A0F9IIL8_9ZZZZ</name>
<organism evidence="3">
    <name type="scientific">marine sediment metagenome</name>
    <dbReference type="NCBI Taxonomy" id="412755"/>
    <lineage>
        <taxon>unclassified sequences</taxon>
        <taxon>metagenomes</taxon>
        <taxon>ecological metagenomes</taxon>
    </lineage>
</organism>
<dbReference type="Pfam" id="PF12799">
    <property type="entry name" value="LRR_4"/>
    <property type="match status" value="1"/>
</dbReference>
<dbReference type="SMART" id="SM00365">
    <property type="entry name" value="LRR_SD22"/>
    <property type="match status" value="3"/>
</dbReference>
<proteinExistence type="predicted"/>
<dbReference type="InterPro" id="IPR025875">
    <property type="entry name" value="Leu-rich_rpt_4"/>
</dbReference>
<evidence type="ECO:0008006" key="4">
    <source>
        <dbReference type="Google" id="ProtNLM"/>
    </source>
</evidence>